<keyword evidence="2" id="KW-0812">Transmembrane</keyword>
<evidence type="ECO:0000256" key="1">
    <source>
        <dbReference type="SAM" id="MobiDB-lite"/>
    </source>
</evidence>
<organism evidence="3 4">
    <name type="scientific">Flavobacterium davisii</name>
    <dbReference type="NCBI Taxonomy" id="2906077"/>
    <lineage>
        <taxon>Bacteria</taxon>
        <taxon>Pseudomonadati</taxon>
        <taxon>Bacteroidota</taxon>
        <taxon>Flavobacteriia</taxon>
        <taxon>Flavobacteriales</taxon>
        <taxon>Flavobacteriaceae</taxon>
        <taxon>Flavobacterium</taxon>
    </lineage>
</organism>
<evidence type="ECO:0000313" key="3">
    <source>
        <dbReference type="EMBL" id="OWP85145.1"/>
    </source>
</evidence>
<comment type="caution">
    <text evidence="3">The sequence shown here is derived from an EMBL/GenBank/DDBJ whole genome shotgun (WGS) entry which is preliminary data.</text>
</comment>
<keyword evidence="2" id="KW-0472">Membrane</keyword>
<sequence>MIKFDLLLLPLVGGYVFLITFYLTKFYHQRIDRQRLIFNSVIAGLLISIFGLYLNEILKLECFVCFRKFFKFLIPLKYEGLTVPFYIFLISYPIAKIANRIFPDNFALYWIIQKWGDDYEKLFWDSVGDENNLLMITTKSNKVYVGYLSNISEPLKNSHITIIPSMSGYRDKETQVFKITTDYIDTLENYFKENKANKLEDVIGMTLPTSEIIIVSKFIPELFKGFKEKEEVENTKPKTELEKSKRGRKTNPEK</sequence>
<gene>
    <name evidence="3" type="ORF">BWK59_01415</name>
</gene>
<proteinExistence type="predicted"/>
<dbReference type="AlphaFoldDB" id="A0A246GL84"/>
<keyword evidence="2" id="KW-1133">Transmembrane helix</keyword>
<feature type="transmembrane region" description="Helical" evidence="2">
    <location>
        <begin position="36"/>
        <end position="54"/>
    </location>
</feature>
<accession>A0A246GL84</accession>
<feature type="region of interest" description="Disordered" evidence="1">
    <location>
        <begin position="229"/>
        <end position="254"/>
    </location>
</feature>
<dbReference type="Proteomes" id="UP000197768">
    <property type="component" value="Unassembled WGS sequence"/>
</dbReference>
<dbReference type="EMBL" id="MTCZ01000006">
    <property type="protein sequence ID" value="OWP85145.1"/>
    <property type="molecule type" value="Genomic_DNA"/>
</dbReference>
<reference evidence="3 4" key="1">
    <citation type="journal article" date="2017" name="Infect. Genet. Evol.">
        <title>Comparative genome analysis of fish pathogen Flavobacterium columnare reveals extensive sequence diversity within the species.</title>
        <authorList>
            <person name="Kayansamruaj P."/>
            <person name="Dong H.T."/>
            <person name="Hirono I."/>
            <person name="Kondo H."/>
            <person name="Senapin S."/>
            <person name="Rodkhum C."/>
        </authorList>
    </citation>
    <scope>NUCLEOTIDE SEQUENCE [LARGE SCALE GENOMIC DNA]</scope>
    <source>
        <strain evidence="3 4">1215</strain>
    </source>
</reference>
<name>A0A246GL84_9FLAO</name>
<evidence type="ECO:0000256" key="2">
    <source>
        <dbReference type="SAM" id="Phobius"/>
    </source>
</evidence>
<feature type="transmembrane region" description="Helical" evidence="2">
    <location>
        <begin position="6"/>
        <end position="24"/>
    </location>
</feature>
<evidence type="ECO:0000313" key="4">
    <source>
        <dbReference type="Proteomes" id="UP000197768"/>
    </source>
</evidence>
<protein>
    <submittedName>
        <fullName evidence="3">Uncharacterized protein</fullName>
    </submittedName>
</protein>